<dbReference type="PIRSF" id="PIRSF037903">
    <property type="entry name" value="Subtilisin_rel_GFO_2223"/>
    <property type="match status" value="1"/>
</dbReference>
<dbReference type="GO" id="GO:0006508">
    <property type="term" value="P:proteolysis"/>
    <property type="evidence" value="ECO:0007669"/>
    <property type="project" value="UniProtKB-KW"/>
</dbReference>
<name>A0AAW9S6V1_9BACT</name>
<keyword evidence="2 5" id="KW-0645">Protease</keyword>
<dbReference type="InterPro" id="IPR036852">
    <property type="entry name" value="Peptidase_S8/S53_dom_sf"/>
</dbReference>
<dbReference type="InterPro" id="IPR017317">
    <property type="entry name" value="Pept_S8_subtilisin_bacteroid-2"/>
</dbReference>
<evidence type="ECO:0000259" key="6">
    <source>
        <dbReference type="Pfam" id="PF00082"/>
    </source>
</evidence>
<dbReference type="Gene3D" id="3.40.50.200">
    <property type="entry name" value="Peptidase S8/S53 domain"/>
    <property type="match status" value="1"/>
</dbReference>
<protein>
    <submittedName>
        <fullName evidence="7">S8 family serine peptidase</fullName>
    </submittedName>
</protein>
<gene>
    <name evidence="7" type="ORF">AAG747_01115</name>
</gene>
<dbReference type="GO" id="GO:0004252">
    <property type="term" value="F:serine-type endopeptidase activity"/>
    <property type="evidence" value="ECO:0007669"/>
    <property type="project" value="UniProtKB-UniRule"/>
</dbReference>
<comment type="caution">
    <text evidence="7">The sequence shown here is derived from an EMBL/GenBank/DDBJ whole genome shotgun (WGS) entry which is preliminary data.</text>
</comment>
<evidence type="ECO:0000256" key="3">
    <source>
        <dbReference type="ARBA" id="ARBA00022801"/>
    </source>
</evidence>
<dbReference type="PROSITE" id="PS00138">
    <property type="entry name" value="SUBTILASE_SER"/>
    <property type="match status" value="1"/>
</dbReference>
<dbReference type="InterPro" id="IPR015500">
    <property type="entry name" value="Peptidase_S8_subtilisin-rel"/>
</dbReference>
<sequence>MRGIIIAVWLWSFAAVAWGQPNKYWIYLTDKDTANYHYQEQLSQAAIQRRQLQEIRLQQYTDVPVNTSYLKVLETYGITPVSQSKWLNAVSAYLSTEQLQQVQKLSFVQKVQRLDSRWHIASSFAQPFLVDEIYTTAIAQLEGKQLKKAGLDGTGITIGVIDAGYYKANQNDYLQELFKHQRILGIKDFVNPLKGDHFDKAETSNDTHGTQVLEFISGKVEDEIQIGLATGAQFYLARTDHGYAEFRGEEDYWISAMEWMDSLGVSLINTSLGYALGFDDPSENYSPLDMNGNTSAISKAATIAANDKGILLVVSAGNEGESADWRIISTPADAKGVLAVGATNYQGMKAGYSSIGPDFLSYIKPNVSCYSLGGTSFSAPVITGFAACLWQQNPEIKSHELYEIIQQSSTLYPYGNNYIGFGIPKASKALALMQKNKVASSVQVLMSNNKTVKIKLDTKKDQHAVVFHKKDQRIVQRQELISVKKGEVKIKKPRSSAIKYSTIVLPGSSYEVHWQ</sequence>
<dbReference type="InterPro" id="IPR050131">
    <property type="entry name" value="Peptidase_S8_subtilisin-like"/>
</dbReference>
<dbReference type="InterPro" id="IPR000209">
    <property type="entry name" value="Peptidase_S8/S53_dom"/>
</dbReference>
<feature type="active site" description="Charge relay system" evidence="5">
    <location>
        <position position="376"/>
    </location>
</feature>
<evidence type="ECO:0000256" key="5">
    <source>
        <dbReference type="PROSITE-ProRule" id="PRU01240"/>
    </source>
</evidence>
<feature type="domain" description="Peptidase S8/S53" evidence="6">
    <location>
        <begin position="153"/>
        <end position="422"/>
    </location>
</feature>
<dbReference type="PRINTS" id="PR00723">
    <property type="entry name" value="SUBTILISIN"/>
</dbReference>
<dbReference type="PANTHER" id="PTHR43806">
    <property type="entry name" value="PEPTIDASE S8"/>
    <property type="match status" value="1"/>
</dbReference>
<evidence type="ECO:0000256" key="1">
    <source>
        <dbReference type="ARBA" id="ARBA00011073"/>
    </source>
</evidence>
<dbReference type="Pfam" id="PF00082">
    <property type="entry name" value="Peptidase_S8"/>
    <property type="match status" value="1"/>
</dbReference>
<dbReference type="EMBL" id="JBDKWZ010000001">
    <property type="protein sequence ID" value="MEN7546486.1"/>
    <property type="molecule type" value="Genomic_DNA"/>
</dbReference>
<dbReference type="Proteomes" id="UP001403385">
    <property type="component" value="Unassembled WGS sequence"/>
</dbReference>
<evidence type="ECO:0000313" key="7">
    <source>
        <dbReference type="EMBL" id="MEN7546486.1"/>
    </source>
</evidence>
<evidence type="ECO:0000256" key="4">
    <source>
        <dbReference type="ARBA" id="ARBA00022825"/>
    </source>
</evidence>
<organism evidence="7 8">
    <name type="scientific">Rapidithrix thailandica</name>
    <dbReference type="NCBI Taxonomy" id="413964"/>
    <lineage>
        <taxon>Bacteria</taxon>
        <taxon>Pseudomonadati</taxon>
        <taxon>Bacteroidota</taxon>
        <taxon>Cytophagia</taxon>
        <taxon>Cytophagales</taxon>
        <taxon>Flammeovirgaceae</taxon>
        <taxon>Rapidithrix</taxon>
    </lineage>
</organism>
<evidence type="ECO:0000256" key="2">
    <source>
        <dbReference type="ARBA" id="ARBA00022670"/>
    </source>
</evidence>
<keyword evidence="3 5" id="KW-0378">Hydrolase</keyword>
<dbReference type="PANTHER" id="PTHR43806:SF67">
    <property type="entry name" value="EGF-LIKE DOMAIN-CONTAINING PROTEIN"/>
    <property type="match status" value="1"/>
</dbReference>
<keyword evidence="8" id="KW-1185">Reference proteome</keyword>
<comment type="similarity">
    <text evidence="1 5">Belongs to the peptidase S8 family.</text>
</comment>
<dbReference type="PROSITE" id="PS51892">
    <property type="entry name" value="SUBTILASE"/>
    <property type="match status" value="1"/>
</dbReference>
<dbReference type="InterPro" id="IPR023828">
    <property type="entry name" value="Peptidase_S8_Ser-AS"/>
</dbReference>
<reference evidence="7 8" key="1">
    <citation type="submission" date="2024-04" db="EMBL/GenBank/DDBJ databases">
        <title>Novel genus in family Flammeovirgaceae.</title>
        <authorList>
            <person name="Nguyen T.H."/>
            <person name="Vuong T.Q."/>
            <person name="Le H."/>
            <person name="Kim S.-G."/>
        </authorList>
    </citation>
    <scope>NUCLEOTIDE SEQUENCE [LARGE SCALE GENOMIC DNA]</scope>
    <source>
        <strain evidence="7 8">JCM 23209</strain>
    </source>
</reference>
<dbReference type="AlphaFoldDB" id="A0AAW9S6V1"/>
<evidence type="ECO:0000313" key="8">
    <source>
        <dbReference type="Proteomes" id="UP001403385"/>
    </source>
</evidence>
<dbReference type="RefSeq" id="WP_346819273.1">
    <property type="nucleotide sequence ID" value="NZ_JBDKWZ010000001.1"/>
</dbReference>
<keyword evidence="4 5" id="KW-0720">Serine protease</keyword>
<proteinExistence type="inferred from homology"/>
<feature type="active site" description="Charge relay system" evidence="5">
    <location>
        <position position="162"/>
    </location>
</feature>
<feature type="active site" description="Charge relay system" evidence="5">
    <location>
        <position position="208"/>
    </location>
</feature>
<accession>A0AAW9S6V1</accession>
<dbReference type="SUPFAM" id="SSF52743">
    <property type="entry name" value="Subtilisin-like"/>
    <property type="match status" value="1"/>
</dbReference>